<dbReference type="PROSITE" id="PS50928">
    <property type="entry name" value="ABC_TM1"/>
    <property type="match status" value="1"/>
</dbReference>
<dbReference type="PANTHER" id="PTHR30425:SF1">
    <property type="entry name" value="PHOSPHATE TRANSPORT SYSTEM PERMEASE PROTEIN PSTC"/>
    <property type="match status" value="1"/>
</dbReference>
<evidence type="ECO:0000256" key="8">
    <source>
        <dbReference type="ARBA" id="ARBA00023136"/>
    </source>
</evidence>
<dbReference type="SUPFAM" id="SSF161098">
    <property type="entry name" value="MetI-like"/>
    <property type="match status" value="1"/>
</dbReference>
<gene>
    <name evidence="11" type="ORF">UFOPK2171_00296</name>
    <name evidence="12" type="ORF">UFOPK2237_00166</name>
</gene>
<evidence type="ECO:0000256" key="6">
    <source>
        <dbReference type="ARBA" id="ARBA00022692"/>
    </source>
</evidence>
<comment type="similarity">
    <text evidence="2">Belongs to the binding-protein-dependent transport system permease family. CysTW subfamily.</text>
</comment>
<dbReference type="Pfam" id="PF00528">
    <property type="entry name" value="BPD_transp_1"/>
    <property type="match status" value="1"/>
</dbReference>
<dbReference type="InterPro" id="IPR000515">
    <property type="entry name" value="MetI-like"/>
</dbReference>
<dbReference type="NCBIfam" id="TIGR02138">
    <property type="entry name" value="phosphate_pstC"/>
    <property type="match status" value="1"/>
</dbReference>
<accession>A0A6J6K6U1</accession>
<evidence type="ECO:0000313" key="11">
    <source>
        <dbReference type="EMBL" id="CAB4644326.1"/>
    </source>
</evidence>
<feature type="domain" description="ABC transmembrane type-1" evidence="10">
    <location>
        <begin position="71"/>
        <end position="298"/>
    </location>
</feature>
<dbReference type="GO" id="GO:0005886">
    <property type="term" value="C:plasma membrane"/>
    <property type="evidence" value="ECO:0007669"/>
    <property type="project" value="UniProtKB-SubCell"/>
</dbReference>
<comment type="subcellular location">
    <subcellularLocation>
        <location evidence="1">Cell membrane</location>
        <topology evidence="1">Multi-pass membrane protein</topology>
    </subcellularLocation>
</comment>
<feature type="transmembrane region" description="Helical" evidence="9">
    <location>
        <begin position="12"/>
        <end position="37"/>
    </location>
</feature>
<feature type="transmembrane region" description="Helical" evidence="9">
    <location>
        <begin position="108"/>
        <end position="132"/>
    </location>
</feature>
<keyword evidence="5" id="KW-0592">Phosphate transport</keyword>
<organism evidence="12">
    <name type="scientific">freshwater metagenome</name>
    <dbReference type="NCBI Taxonomy" id="449393"/>
    <lineage>
        <taxon>unclassified sequences</taxon>
        <taxon>metagenomes</taxon>
        <taxon>ecological metagenomes</taxon>
    </lineage>
</organism>
<dbReference type="CDD" id="cd06261">
    <property type="entry name" value="TM_PBP2"/>
    <property type="match status" value="1"/>
</dbReference>
<evidence type="ECO:0000256" key="7">
    <source>
        <dbReference type="ARBA" id="ARBA00022989"/>
    </source>
</evidence>
<evidence type="ECO:0000256" key="9">
    <source>
        <dbReference type="SAM" id="Phobius"/>
    </source>
</evidence>
<keyword evidence="8 9" id="KW-0472">Membrane</keyword>
<evidence type="ECO:0000256" key="1">
    <source>
        <dbReference type="ARBA" id="ARBA00004651"/>
    </source>
</evidence>
<dbReference type="AlphaFoldDB" id="A0A6J6K6U1"/>
<evidence type="ECO:0000256" key="4">
    <source>
        <dbReference type="ARBA" id="ARBA00022475"/>
    </source>
</evidence>
<dbReference type="InterPro" id="IPR051124">
    <property type="entry name" value="Phosphate_Transport_Permease"/>
</dbReference>
<evidence type="ECO:0000256" key="2">
    <source>
        <dbReference type="ARBA" id="ARBA00007069"/>
    </source>
</evidence>
<reference evidence="12" key="1">
    <citation type="submission" date="2020-05" db="EMBL/GenBank/DDBJ databases">
        <authorList>
            <person name="Chiriac C."/>
            <person name="Salcher M."/>
            <person name="Ghai R."/>
            <person name="Kavagutti S V."/>
        </authorList>
    </citation>
    <scope>NUCLEOTIDE SEQUENCE</scope>
</reference>
<evidence type="ECO:0000256" key="3">
    <source>
        <dbReference type="ARBA" id="ARBA00022448"/>
    </source>
</evidence>
<evidence type="ECO:0000313" key="12">
    <source>
        <dbReference type="EMBL" id="CAB4645082.1"/>
    </source>
</evidence>
<dbReference type="InterPro" id="IPR011864">
    <property type="entry name" value="Phosphate_PstC"/>
</dbReference>
<dbReference type="PANTHER" id="PTHR30425">
    <property type="entry name" value="PHOSPHATE TRANSPORT SYSTEM PERMEASE PROTEIN PST"/>
    <property type="match status" value="1"/>
</dbReference>
<dbReference type="EMBL" id="CAEZWD010000020">
    <property type="protein sequence ID" value="CAB4644326.1"/>
    <property type="molecule type" value="Genomic_DNA"/>
</dbReference>
<feature type="transmembrane region" description="Helical" evidence="9">
    <location>
        <begin position="219"/>
        <end position="246"/>
    </location>
</feature>
<keyword evidence="7 9" id="KW-1133">Transmembrane helix</keyword>
<proteinExistence type="inferred from homology"/>
<keyword evidence="3" id="KW-0813">Transport</keyword>
<feature type="transmembrane region" description="Helical" evidence="9">
    <location>
        <begin position="161"/>
        <end position="181"/>
    </location>
</feature>
<name>A0A6J6K6U1_9ZZZZ</name>
<sequence length="311" mass="33226">MNTRQVAKGDRAFFAVSTAAAFFTMSLVFAVLIFLSIRSWKTFSEQGLAFITGSTWDATSTPGTFQILPMLVGTLVVSILGLIIAVPTSVAVAYFIEYMAPPKVAKIATSLIDLLAALPSVVIGLWGLYVLIPHAVTWSKLLSTHLGFIPFFRTDFDNAQGAPFIAGWTVAIMIIPIITSVSREVMGRVDKELVSAASALGGTNFSTMRRVVLPTAKSGILGGILLGLGRALGETVAIFFVLNLVFETNWYRVLEPKGGNVASLIVSKFAEATATEISALMAAGVVLFVLTLIVNMIATSIVQRAERKMAS</sequence>
<keyword evidence="4" id="KW-1003">Cell membrane</keyword>
<dbReference type="GO" id="GO:0006817">
    <property type="term" value="P:phosphate ion transport"/>
    <property type="evidence" value="ECO:0007669"/>
    <property type="project" value="UniProtKB-KW"/>
</dbReference>
<feature type="transmembrane region" description="Helical" evidence="9">
    <location>
        <begin position="67"/>
        <end position="96"/>
    </location>
</feature>
<dbReference type="GO" id="GO:0005315">
    <property type="term" value="F:phosphate transmembrane transporter activity"/>
    <property type="evidence" value="ECO:0007669"/>
    <property type="project" value="InterPro"/>
</dbReference>
<evidence type="ECO:0000259" key="10">
    <source>
        <dbReference type="PROSITE" id="PS50928"/>
    </source>
</evidence>
<dbReference type="InterPro" id="IPR035906">
    <property type="entry name" value="MetI-like_sf"/>
</dbReference>
<protein>
    <submittedName>
        <fullName evidence="12">Unannotated protein</fullName>
    </submittedName>
</protein>
<evidence type="ECO:0000256" key="5">
    <source>
        <dbReference type="ARBA" id="ARBA00022592"/>
    </source>
</evidence>
<dbReference type="EMBL" id="CAEZWI010000009">
    <property type="protein sequence ID" value="CAB4645082.1"/>
    <property type="molecule type" value="Genomic_DNA"/>
</dbReference>
<dbReference type="Gene3D" id="1.10.3720.10">
    <property type="entry name" value="MetI-like"/>
    <property type="match status" value="1"/>
</dbReference>
<keyword evidence="6 9" id="KW-0812">Transmembrane</keyword>
<feature type="transmembrane region" description="Helical" evidence="9">
    <location>
        <begin position="277"/>
        <end position="302"/>
    </location>
</feature>